<feature type="binding site" evidence="1">
    <location>
        <position position="54"/>
    </location>
    <ligand>
        <name>Mg(2+)</name>
        <dbReference type="ChEBI" id="CHEBI:18420"/>
        <label>1</label>
    </ligand>
</feature>
<name>A0A3S3QKB5_9BACT</name>
<evidence type="ECO:0000313" key="2">
    <source>
        <dbReference type="EMBL" id="RWX46811.1"/>
    </source>
</evidence>
<accession>A0A3S3QKB5</accession>
<dbReference type="EMBL" id="MTKP01000255">
    <property type="protein sequence ID" value="RWX46811.1"/>
    <property type="molecule type" value="Genomic_DNA"/>
</dbReference>
<dbReference type="AlphaFoldDB" id="A0A3S3QKB5"/>
<feature type="binding site" evidence="1">
    <location>
        <position position="52"/>
    </location>
    <ligand>
        <name>Mg(2+)</name>
        <dbReference type="ChEBI" id="CHEBI:18420"/>
        <label>1</label>
    </ligand>
</feature>
<organism evidence="2 3">
    <name type="scientific">Candidatus Electrothrix communis</name>
    <dbReference type="NCBI Taxonomy" id="1859133"/>
    <lineage>
        <taxon>Bacteria</taxon>
        <taxon>Pseudomonadati</taxon>
        <taxon>Thermodesulfobacteriota</taxon>
        <taxon>Desulfobulbia</taxon>
        <taxon>Desulfobulbales</taxon>
        <taxon>Desulfobulbaceae</taxon>
        <taxon>Candidatus Electrothrix</taxon>
    </lineage>
</organism>
<keyword evidence="1" id="KW-0460">Magnesium</keyword>
<dbReference type="InterPro" id="IPR005502">
    <property type="entry name" value="Ribosyl_crysJ1"/>
</dbReference>
<dbReference type="Pfam" id="PF03747">
    <property type="entry name" value="ADP_ribosyl_GH"/>
    <property type="match status" value="1"/>
</dbReference>
<protein>
    <submittedName>
        <fullName evidence="2">ADP-ribosylglycohydrolase</fullName>
    </submittedName>
</protein>
<dbReference type="GO" id="GO:0016787">
    <property type="term" value="F:hydrolase activity"/>
    <property type="evidence" value="ECO:0007669"/>
    <property type="project" value="UniProtKB-KW"/>
</dbReference>
<dbReference type="GO" id="GO:0046872">
    <property type="term" value="F:metal ion binding"/>
    <property type="evidence" value="ECO:0007669"/>
    <property type="project" value="UniProtKB-KW"/>
</dbReference>
<keyword evidence="2" id="KW-0378">Hydrolase</keyword>
<dbReference type="InterPro" id="IPR036705">
    <property type="entry name" value="Ribosyl_crysJ1_sf"/>
</dbReference>
<dbReference type="Gene3D" id="1.10.4080.10">
    <property type="entry name" value="ADP-ribosylation/Crystallin J1"/>
    <property type="match status" value="1"/>
</dbReference>
<evidence type="ECO:0000313" key="3">
    <source>
        <dbReference type="Proteomes" id="UP000288086"/>
    </source>
</evidence>
<reference evidence="2 3" key="1">
    <citation type="submission" date="2017-01" db="EMBL/GenBank/DDBJ databases">
        <title>The cable genome- insights into the physiology and evolution of filamentous bacteria capable of sulfide oxidation via long distance electron transfer.</title>
        <authorList>
            <person name="Schreiber L."/>
            <person name="Bjerg J.T."/>
            <person name="Boggild A."/>
            <person name="Van De Vossenberg J."/>
            <person name="Meysman F."/>
            <person name="Nielsen L.P."/>
            <person name="Schramm A."/>
            <person name="Kjeldsen K.U."/>
        </authorList>
    </citation>
    <scope>NUCLEOTIDE SEQUENCE [LARGE SCALE GENOMIC DNA]</scope>
    <source>
        <strain evidence="2">A1</strain>
    </source>
</reference>
<gene>
    <name evidence="2" type="ORF">VT98_12551</name>
</gene>
<dbReference type="Proteomes" id="UP000288086">
    <property type="component" value="Unassembled WGS sequence"/>
</dbReference>
<feature type="binding site" evidence="1">
    <location>
        <position position="53"/>
    </location>
    <ligand>
        <name>Mg(2+)</name>
        <dbReference type="ChEBI" id="CHEBI:18420"/>
        <label>1</label>
    </ligand>
</feature>
<keyword evidence="3" id="KW-1185">Reference proteome</keyword>
<proteinExistence type="predicted"/>
<comment type="caution">
    <text evidence="2">The sequence shown here is derived from an EMBL/GenBank/DDBJ whole genome shotgun (WGS) entry which is preliminary data.</text>
</comment>
<sequence length="75" mass="8381">MTNFHDRLHDRICGAVLASALGDAFGAPYEGGVPERLIWGVLGRRHGKRRWTDDTQMSVDVIESLLACEKVEQND</sequence>
<evidence type="ECO:0000256" key="1">
    <source>
        <dbReference type="PIRSR" id="PIRSR605502-1"/>
    </source>
</evidence>
<keyword evidence="1" id="KW-0479">Metal-binding</keyword>
<dbReference type="SUPFAM" id="SSF101478">
    <property type="entry name" value="ADP-ribosylglycohydrolase"/>
    <property type="match status" value="1"/>
</dbReference>
<comment type="cofactor">
    <cofactor evidence="1">
        <name>Mg(2+)</name>
        <dbReference type="ChEBI" id="CHEBI:18420"/>
    </cofactor>
    <text evidence="1">Binds 2 magnesium ions per subunit.</text>
</comment>
<feature type="non-terminal residue" evidence="2">
    <location>
        <position position="75"/>
    </location>
</feature>